<comment type="caution">
    <text evidence="5">The sequence shown here is derived from an EMBL/GenBank/DDBJ whole genome shotgun (WGS) entry which is preliminary data.</text>
</comment>
<dbReference type="Pfam" id="PF20703">
    <property type="entry name" value="nSTAND1"/>
    <property type="match status" value="1"/>
</dbReference>
<dbReference type="PROSITE" id="PS50082">
    <property type="entry name" value="WD_REPEATS_2"/>
    <property type="match status" value="1"/>
</dbReference>
<dbReference type="InterPro" id="IPR001680">
    <property type="entry name" value="WD40_rpt"/>
</dbReference>
<evidence type="ECO:0000256" key="3">
    <source>
        <dbReference type="PROSITE-ProRule" id="PRU00221"/>
    </source>
</evidence>
<dbReference type="SUPFAM" id="SSF50494">
    <property type="entry name" value="Trypsin-like serine proteases"/>
    <property type="match status" value="1"/>
</dbReference>
<evidence type="ECO:0000256" key="2">
    <source>
        <dbReference type="ARBA" id="ARBA00022737"/>
    </source>
</evidence>
<dbReference type="InterPro" id="IPR019775">
    <property type="entry name" value="WD40_repeat_CS"/>
</dbReference>
<feature type="domain" description="Novel STAND NTPase 1" evidence="4">
    <location>
        <begin position="216"/>
        <end position="614"/>
    </location>
</feature>
<dbReference type="SUPFAM" id="SSF52540">
    <property type="entry name" value="P-loop containing nucleoside triphosphate hydrolases"/>
    <property type="match status" value="1"/>
</dbReference>
<dbReference type="PROSITE" id="PS00678">
    <property type="entry name" value="WD_REPEATS_1"/>
    <property type="match status" value="1"/>
</dbReference>
<feature type="repeat" description="WD" evidence="3">
    <location>
        <begin position="799"/>
        <end position="840"/>
    </location>
</feature>
<dbReference type="Pfam" id="PF13365">
    <property type="entry name" value="Trypsin_2"/>
    <property type="match status" value="1"/>
</dbReference>
<evidence type="ECO:0000313" key="6">
    <source>
        <dbReference type="Proteomes" id="UP000584670"/>
    </source>
</evidence>
<keyword evidence="1 3" id="KW-0853">WD repeat</keyword>
<evidence type="ECO:0000259" key="4">
    <source>
        <dbReference type="Pfam" id="PF20703"/>
    </source>
</evidence>
<dbReference type="Proteomes" id="UP000584670">
    <property type="component" value="Unassembled WGS sequence"/>
</dbReference>
<protein>
    <submittedName>
        <fullName evidence="5">Trypsin-like peptidase domain-containing protein</fullName>
    </submittedName>
</protein>
<name>A0A7X1MAU8_9ACTN</name>
<dbReference type="InterPro" id="IPR049052">
    <property type="entry name" value="nSTAND1"/>
</dbReference>
<keyword evidence="2" id="KW-0677">Repeat</keyword>
<proteinExistence type="predicted"/>
<reference evidence="5 6" key="1">
    <citation type="submission" date="2020-08" db="EMBL/GenBank/DDBJ databases">
        <title>Streptomyces sp. PSKA01 genome sequencing and assembly.</title>
        <authorList>
            <person name="Mandal S."/>
            <person name="Maiti P.K."/>
            <person name="Das P."/>
        </authorList>
    </citation>
    <scope>NUCLEOTIDE SEQUENCE [LARGE SCALE GENOMIC DNA]</scope>
    <source>
        <strain evidence="5 6">PSKA01</strain>
    </source>
</reference>
<evidence type="ECO:0000256" key="1">
    <source>
        <dbReference type="ARBA" id="ARBA00022574"/>
    </source>
</evidence>
<gene>
    <name evidence="5" type="ORF">H4N64_24605</name>
</gene>
<dbReference type="InterPro" id="IPR015943">
    <property type="entry name" value="WD40/YVTN_repeat-like_dom_sf"/>
</dbReference>
<dbReference type="EMBL" id="JACMSF010000028">
    <property type="protein sequence ID" value="MBC2904719.1"/>
    <property type="molecule type" value="Genomic_DNA"/>
</dbReference>
<dbReference type="SMART" id="SM00320">
    <property type="entry name" value="WD40"/>
    <property type="match status" value="2"/>
</dbReference>
<dbReference type="InterPro" id="IPR027417">
    <property type="entry name" value="P-loop_NTPase"/>
</dbReference>
<dbReference type="InterPro" id="IPR043504">
    <property type="entry name" value="Peptidase_S1_PA_chymotrypsin"/>
</dbReference>
<sequence length="1426" mass="153281">MTDMVQRLGPAVARLRNAAGDVVGVGFLIAPDTVCTCAHVVAQALGVSGAETEAKPPSGRVLLDFPLLADGVRPIPRYETHVAAWQMVGNDDSGDIALLRLPEELPGPGQSVPLVSADDVWDHRFRVLGFPRGGDQGVWATGRLRAAVGAGWVAMDEDGSRPRIGRGYSGSPVWDAELGGVIGMTVAVERGSPTSTAYLIPSAALLDMQPGLRRCPYRGLEPFREEDEEFFYGREEETGRVADAVLQHPVVAVVGPSGSGKSSLVRAGVIPALRHKGFTVITFRPVQGARPISALAHALLSSLDTTAEHSPRLEQLAARLSEGGGDADCEVAALLGEELLERGGPAGNVLFLDQLEEVASADPAEARRLLSLVIAMGGAARLTDPRRHRIVATLRPGSLDGLLEPATDRLLGEGVQFLAPPGREALLRAVTAPTARVPGLAFEPGLPERIVDDAGSEPGYLPLVEFVLTRLWEEHQASLLTHDVYDALGGVGGALSAYAEDIVRPVIAELGEVAPQRLFAQLARPDGAGRFARRPADLDALDPDVQSVARSLARTRLVVLNRGPVDEQLVDLAHEALISQWPRLRGWLEESREFRTWQEQIRGSAAVWQANCRDVGSLLRGVLLERALEWLAKRPADISADERRYIELSRHHRQRGVRRWRAVTGVIAALALVAGLLTVYALTNNARLQDELRIQASATLGEESEARADSEPGTAIQLALAAWRNGHTPEAYQALLRQYLAARDAVRVHPALLSGPVSRLDATPDGKTVVTREGNPSERTERITVRTGLLGHAPRSWRVPNAPDDAVAVALSDDGRYLAASCADGRVMVWDVKAKKPGRVMPQSTARAGSELNTVAFDFSADGRRLLHLSGTQDKDAVDGTYRGRDTQAHVWDVARAQAVFVDRSAVPDWDYVSRAALSDDGKSLVVQSGLGDTGIAVGVSRLDSGDIVQSFPRTLGITSRGGTVVVPEKGGRWARVTPIPGGTGNGARIRINSEDFPPDVDVSGHYLMEHGSAGTMNLIDIRDGKRYHLSTPPVGTVLPVGTVSLLVVRQSADVVKATSFIGLDRWVLQARRVEDTALDPTPNGSISGEQVVQSPDGHYRAGVGGDTPLMVTVRGEEKIHQIQPKGFPEYTPVRVTFTANSRYLVVWHGSRLLTYSLPDLRLTAQWSSGQTPIVDVVALDGDQTMVLTEQSLLRFDAASGTAHTESQGICADGGDRTEAAKCLDAAPRPGHKGQIAILTANNRVQLWDTRTRKVEEHWSVGSVSAVSNDYEEYGMPFYLMVFDSGGERLAVVTDDGVKIWKVDRPRAGDVRIRSTFDEEIIGFGPDDTLLFSAAGNGPEESADLDIFSIKTGHLLASVSVPEKVGTAWQQPGKELAWLTATGRLSISLNPDTWFRTLCTAAGRDFTKAEKQLLPAGADASPPCGE</sequence>
<evidence type="ECO:0000313" key="5">
    <source>
        <dbReference type="EMBL" id="MBC2904719.1"/>
    </source>
</evidence>
<dbReference type="Gene3D" id="2.40.10.10">
    <property type="entry name" value="Trypsin-like serine proteases"/>
    <property type="match status" value="1"/>
</dbReference>
<dbReference type="SUPFAM" id="SSF63829">
    <property type="entry name" value="Calcium-dependent phosphotriesterase"/>
    <property type="match status" value="1"/>
</dbReference>
<dbReference type="CDD" id="cd00267">
    <property type="entry name" value="ABC_ATPase"/>
    <property type="match status" value="1"/>
</dbReference>
<accession>A0A7X1MAU8</accession>
<dbReference type="Gene3D" id="2.130.10.10">
    <property type="entry name" value="YVTN repeat-like/Quinoprotein amine dehydrogenase"/>
    <property type="match status" value="2"/>
</dbReference>
<dbReference type="RefSeq" id="WP_186284582.1">
    <property type="nucleotide sequence ID" value="NZ_JACMSF010000028.1"/>
</dbReference>
<dbReference type="Gene3D" id="3.40.50.300">
    <property type="entry name" value="P-loop containing nucleotide triphosphate hydrolases"/>
    <property type="match status" value="1"/>
</dbReference>
<dbReference type="InterPro" id="IPR009003">
    <property type="entry name" value="Peptidase_S1_PA"/>
</dbReference>
<organism evidence="5 6">
    <name type="scientific">Streptomyces cupreus</name>
    <dbReference type="NCBI Taxonomy" id="2759956"/>
    <lineage>
        <taxon>Bacteria</taxon>
        <taxon>Bacillati</taxon>
        <taxon>Actinomycetota</taxon>
        <taxon>Actinomycetes</taxon>
        <taxon>Kitasatosporales</taxon>
        <taxon>Streptomycetaceae</taxon>
        <taxon>Streptomyces</taxon>
    </lineage>
</organism>
<dbReference type="SUPFAM" id="SSF82171">
    <property type="entry name" value="DPP6 N-terminal domain-like"/>
    <property type="match status" value="1"/>
</dbReference>
<keyword evidence="6" id="KW-1185">Reference proteome</keyword>